<keyword evidence="2" id="KW-0472">Membrane</keyword>
<evidence type="ECO:0000313" key="4">
    <source>
        <dbReference type="Proteomes" id="UP000662770"/>
    </source>
</evidence>
<name>A0ABX7QQ26_9GAMM</name>
<organism evidence="3 4">
    <name type="scientific">Shewanella avicenniae</name>
    <dbReference type="NCBI Taxonomy" id="2814294"/>
    <lineage>
        <taxon>Bacteria</taxon>
        <taxon>Pseudomonadati</taxon>
        <taxon>Pseudomonadota</taxon>
        <taxon>Gammaproteobacteria</taxon>
        <taxon>Alteromonadales</taxon>
        <taxon>Shewanellaceae</taxon>
        <taxon>Shewanella</taxon>
    </lineage>
</organism>
<sequence length="72" mass="8332">MVLIEIVVIIIVGLIIFKFIDGYSQQKAAASEIAEQNQRLQQELDDIKARLRNLESIVIDDDFDIKRKMKDL</sequence>
<feature type="coiled-coil region" evidence="1">
    <location>
        <begin position="23"/>
        <end position="57"/>
    </location>
</feature>
<proteinExistence type="predicted"/>
<feature type="transmembrane region" description="Helical" evidence="2">
    <location>
        <begin position="6"/>
        <end position="23"/>
    </location>
</feature>
<accession>A0ABX7QQ26</accession>
<dbReference type="Proteomes" id="UP000662770">
    <property type="component" value="Chromosome"/>
</dbReference>
<evidence type="ECO:0008006" key="5">
    <source>
        <dbReference type="Google" id="ProtNLM"/>
    </source>
</evidence>
<protein>
    <recommendedName>
        <fullName evidence="5">Phage shock protein B</fullName>
    </recommendedName>
</protein>
<keyword evidence="2" id="KW-0812">Transmembrane</keyword>
<evidence type="ECO:0000313" key="3">
    <source>
        <dbReference type="EMBL" id="QSX33127.1"/>
    </source>
</evidence>
<dbReference type="EMBL" id="CP071503">
    <property type="protein sequence ID" value="QSX33127.1"/>
    <property type="molecule type" value="Genomic_DNA"/>
</dbReference>
<keyword evidence="2" id="KW-1133">Transmembrane helix</keyword>
<keyword evidence="4" id="KW-1185">Reference proteome</keyword>
<evidence type="ECO:0000256" key="1">
    <source>
        <dbReference type="SAM" id="Coils"/>
    </source>
</evidence>
<keyword evidence="1" id="KW-0175">Coiled coil</keyword>
<dbReference type="RefSeq" id="WP_207354363.1">
    <property type="nucleotide sequence ID" value="NZ_CP071503.1"/>
</dbReference>
<evidence type="ECO:0000256" key="2">
    <source>
        <dbReference type="SAM" id="Phobius"/>
    </source>
</evidence>
<gene>
    <name evidence="3" type="ORF">JYB87_15570</name>
</gene>
<reference evidence="3 4" key="1">
    <citation type="submission" date="2021-03" db="EMBL/GenBank/DDBJ databases">
        <title>Novel species identification of genus Shewanella.</title>
        <authorList>
            <person name="Liu G."/>
            <person name="Zhang Q."/>
        </authorList>
    </citation>
    <scope>NUCLEOTIDE SEQUENCE [LARGE SCALE GENOMIC DNA]</scope>
    <source>
        <strain evidence="3 4">FJAT-51800</strain>
    </source>
</reference>